<dbReference type="Gene3D" id="3.40.640.10">
    <property type="entry name" value="Type I PLP-dependent aspartate aminotransferase-like (Major domain)"/>
    <property type="match status" value="1"/>
</dbReference>
<dbReference type="EMBL" id="BNAI01000001">
    <property type="protein sequence ID" value="GHF05861.1"/>
    <property type="molecule type" value="Genomic_DNA"/>
</dbReference>
<evidence type="ECO:0000256" key="1">
    <source>
        <dbReference type="ARBA" id="ARBA00005384"/>
    </source>
</evidence>
<dbReference type="RefSeq" id="WP_191281614.1">
    <property type="nucleotide sequence ID" value="NZ_BNAI01000001.1"/>
</dbReference>
<evidence type="ECO:0000256" key="4">
    <source>
        <dbReference type="ARBA" id="ARBA00023125"/>
    </source>
</evidence>
<name>A0A8J3GN54_9MICO</name>
<dbReference type="Gene3D" id="3.90.1150.10">
    <property type="entry name" value="Aspartate Aminotransferase, domain 1"/>
    <property type="match status" value="1"/>
</dbReference>
<reference evidence="7" key="1">
    <citation type="journal article" date="2014" name="Int. J. Syst. Evol. Microbiol.">
        <title>Complete genome sequence of Corynebacterium casei LMG S-19264T (=DSM 44701T), isolated from a smear-ripened cheese.</title>
        <authorList>
            <consortium name="US DOE Joint Genome Institute (JGI-PGF)"/>
            <person name="Walter F."/>
            <person name="Albersmeier A."/>
            <person name="Kalinowski J."/>
            <person name="Ruckert C."/>
        </authorList>
    </citation>
    <scope>NUCLEOTIDE SEQUENCE</scope>
    <source>
        <strain evidence="7">CGMCC 1.16548</strain>
    </source>
</reference>
<proteinExistence type="inferred from homology"/>
<organism evidence="7 8">
    <name type="scientific">Pseudolysinimonas yzui</name>
    <dbReference type="NCBI Taxonomy" id="2708254"/>
    <lineage>
        <taxon>Bacteria</taxon>
        <taxon>Bacillati</taxon>
        <taxon>Actinomycetota</taxon>
        <taxon>Actinomycetes</taxon>
        <taxon>Micrococcales</taxon>
        <taxon>Microbacteriaceae</taxon>
        <taxon>Pseudolysinimonas</taxon>
    </lineage>
</organism>
<dbReference type="GO" id="GO:0003700">
    <property type="term" value="F:DNA-binding transcription factor activity"/>
    <property type="evidence" value="ECO:0007669"/>
    <property type="project" value="InterPro"/>
</dbReference>
<keyword evidence="2" id="KW-0663">Pyridoxal phosphate</keyword>
<dbReference type="CDD" id="cd07377">
    <property type="entry name" value="WHTH_GntR"/>
    <property type="match status" value="1"/>
</dbReference>
<sequence length="447" mass="46714">MKSVALAVEERSPHGIASAISRLITTGDLAPGDRLPTVRDLAKDLGVSPATVSHAWQTLASAGLITSRGRSGSFVRSAPREWMPRRYQGLDGSLEAALDLSRGTPDPALLPRLGPLLGSLEIHADTTSYQAKPDIPELHDLLRTTWPSPPESITVTNGALDAIDRALGTIVRYGDRVLVENPTFPPFLDLLEAYGLEPVGVQMDADGMLPDAFARALGTAPSVVLLQTRAHNPTGASLTPERAAQLGRLLARSRTAPNAIVIEDDHSGSISSSPDVTLASAVPERVLHVKSFSKSHGPDLRIGALGGPRALVDRVVARRLLGPGWTSRTIQAILHALLTDPVAVGEVDAARAAYAARRAALRSELLAVGVDLPAGDGINAWLPVADERDALVHLAAAGIRVAPGAPFQLGDSPAPHVRVTVGVVPVESARDVARALASAANTGLAEG</sequence>
<reference evidence="7" key="2">
    <citation type="submission" date="2020-09" db="EMBL/GenBank/DDBJ databases">
        <authorList>
            <person name="Sun Q."/>
            <person name="Zhou Y."/>
        </authorList>
    </citation>
    <scope>NUCLEOTIDE SEQUENCE</scope>
    <source>
        <strain evidence="7">CGMCC 1.16548</strain>
    </source>
</reference>
<dbReference type="InterPro" id="IPR015424">
    <property type="entry name" value="PyrdxlP-dep_Trfase"/>
</dbReference>
<dbReference type="SUPFAM" id="SSF53383">
    <property type="entry name" value="PLP-dependent transferases"/>
    <property type="match status" value="1"/>
</dbReference>
<dbReference type="InterPro" id="IPR036388">
    <property type="entry name" value="WH-like_DNA-bd_sf"/>
</dbReference>
<keyword evidence="5" id="KW-0804">Transcription</keyword>
<evidence type="ECO:0000256" key="5">
    <source>
        <dbReference type="ARBA" id="ARBA00023163"/>
    </source>
</evidence>
<keyword evidence="3" id="KW-0805">Transcription regulation</keyword>
<dbReference type="InterPro" id="IPR051446">
    <property type="entry name" value="HTH_trans_reg/aminotransferase"/>
</dbReference>
<dbReference type="PANTHER" id="PTHR46577:SF1">
    <property type="entry name" value="HTH-TYPE TRANSCRIPTIONAL REGULATORY PROTEIN GABR"/>
    <property type="match status" value="1"/>
</dbReference>
<dbReference type="InterPro" id="IPR036390">
    <property type="entry name" value="WH_DNA-bd_sf"/>
</dbReference>
<dbReference type="Proteomes" id="UP000617531">
    <property type="component" value="Unassembled WGS sequence"/>
</dbReference>
<accession>A0A8J3GN54</accession>
<evidence type="ECO:0000259" key="6">
    <source>
        <dbReference type="PROSITE" id="PS50949"/>
    </source>
</evidence>
<dbReference type="Gene3D" id="1.10.10.10">
    <property type="entry name" value="Winged helix-like DNA-binding domain superfamily/Winged helix DNA-binding domain"/>
    <property type="match status" value="1"/>
</dbReference>
<evidence type="ECO:0000313" key="7">
    <source>
        <dbReference type="EMBL" id="GHF05861.1"/>
    </source>
</evidence>
<keyword evidence="4" id="KW-0238">DNA-binding</keyword>
<dbReference type="SMART" id="SM00345">
    <property type="entry name" value="HTH_GNTR"/>
    <property type="match status" value="1"/>
</dbReference>
<protein>
    <submittedName>
        <fullName evidence="7">GntR family transcriptional regulator</fullName>
    </submittedName>
</protein>
<keyword evidence="8" id="KW-1185">Reference proteome</keyword>
<dbReference type="GO" id="GO:0030170">
    <property type="term" value="F:pyridoxal phosphate binding"/>
    <property type="evidence" value="ECO:0007669"/>
    <property type="project" value="InterPro"/>
</dbReference>
<gene>
    <name evidence="7" type="ORF">GCM10011600_03030</name>
</gene>
<feature type="domain" description="HTH gntR-type" evidence="6">
    <location>
        <begin position="10"/>
        <end position="78"/>
    </location>
</feature>
<dbReference type="GO" id="GO:0003677">
    <property type="term" value="F:DNA binding"/>
    <property type="evidence" value="ECO:0007669"/>
    <property type="project" value="UniProtKB-KW"/>
</dbReference>
<dbReference type="InterPro" id="IPR000524">
    <property type="entry name" value="Tscrpt_reg_HTH_GntR"/>
</dbReference>
<dbReference type="InterPro" id="IPR015421">
    <property type="entry name" value="PyrdxlP-dep_Trfase_major"/>
</dbReference>
<dbReference type="AlphaFoldDB" id="A0A8J3GN54"/>
<evidence type="ECO:0000313" key="8">
    <source>
        <dbReference type="Proteomes" id="UP000617531"/>
    </source>
</evidence>
<dbReference type="CDD" id="cd00609">
    <property type="entry name" value="AAT_like"/>
    <property type="match status" value="1"/>
</dbReference>
<evidence type="ECO:0000256" key="3">
    <source>
        <dbReference type="ARBA" id="ARBA00023015"/>
    </source>
</evidence>
<evidence type="ECO:0000256" key="2">
    <source>
        <dbReference type="ARBA" id="ARBA00022898"/>
    </source>
</evidence>
<comment type="similarity">
    <text evidence="1">In the C-terminal section; belongs to the class-I pyridoxal-phosphate-dependent aminotransferase family.</text>
</comment>
<dbReference type="InterPro" id="IPR004839">
    <property type="entry name" value="Aminotransferase_I/II_large"/>
</dbReference>
<dbReference type="PANTHER" id="PTHR46577">
    <property type="entry name" value="HTH-TYPE TRANSCRIPTIONAL REGULATORY PROTEIN GABR"/>
    <property type="match status" value="1"/>
</dbReference>
<dbReference type="PROSITE" id="PS50949">
    <property type="entry name" value="HTH_GNTR"/>
    <property type="match status" value="1"/>
</dbReference>
<dbReference type="SUPFAM" id="SSF46785">
    <property type="entry name" value="Winged helix' DNA-binding domain"/>
    <property type="match status" value="1"/>
</dbReference>
<dbReference type="Pfam" id="PF00392">
    <property type="entry name" value="GntR"/>
    <property type="match status" value="1"/>
</dbReference>
<dbReference type="Pfam" id="PF00155">
    <property type="entry name" value="Aminotran_1_2"/>
    <property type="match status" value="1"/>
</dbReference>
<comment type="caution">
    <text evidence="7">The sequence shown here is derived from an EMBL/GenBank/DDBJ whole genome shotgun (WGS) entry which is preliminary data.</text>
</comment>
<dbReference type="InterPro" id="IPR015422">
    <property type="entry name" value="PyrdxlP-dep_Trfase_small"/>
</dbReference>